<organism evidence="2">
    <name type="scientific">uncultured Dysgonomonas sp</name>
    <dbReference type="NCBI Taxonomy" id="206096"/>
    <lineage>
        <taxon>Bacteria</taxon>
        <taxon>Pseudomonadati</taxon>
        <taxon>Bacteroidota</taxon>
        <taxon>Bacteroidia</taxon>
        <taxon>Bacteroidales</taxon>
        <taxon>Dysgonomonadaceae</taxon>
        <taxon>Dysgonomonas</taxon>
        <taxon>environmental samples</taxon>
    </lineage>
</organism>
<evidence type="ECO:0000313" key="2">
    <source>
        <dbReference type="EMBL" id="SBV91346.1"/>
    </source>
</evidence>
<keyword evidence="1" id="KW-0472">Membrane</keyword>
<gene>
    <name evidence="2" type="ORF">KL86DYS1_10318</name>
</gene>
<sequence length="57" mass="6536">MWLDSDATIKLFSSFMSLLDLTVQTTKKIQFSADFQYYISVGYLCLIVLHIALSRAK</sequence>
<accession>A0A212IVV9</accession>
<dbReference type="EMBL" id="FLUM01000001">
    <property type="protein sequence ID" value="SBV91346.1"/>
    <property type="molecule type" value="Genomic_DNA"/>
</dbReference>
<keyword evidence="1" id="KW-1133">Transmembrane helix</keyword>
<protein>
    <submittedName>
        <fullName evidence="2">Uncharacterized protein</fullName>
    </submittedName>
</protein>
<reference evidence="2" key="1">
    <citation type="submission" date="2016-04" db="EMBL/GenBank/DDBJ databases">
        <authorList>
            <person name="Evans L.H."/>
            <person name="Alamgir A."/>
            <person name="Owens N."/>
            <person name="Weber N.D."/>
            <person name="Virtaneva K."/>
            <person name="Barbian K."/>
            <person name="Babar A."/>
            <person name="Rosenke K."/>
        </authorList>
    </citation>
    <scope>NUCLEOTIDE SEQUENCE</scope>
    <source>
        <strain evidence="2">86-1</strain>
    </source>
</reference>
<keyword evidence="1" id="KW-0812">Transmembrane</keyword>
<evidence type="ECO:0000256" key="1">
    <source>
        <dbReference type="SAM" id="Phobius"/>
    </source>
</evidence>
<name>A0A212IVV9_9BACT</name>
<proteinExistence type="predicted"/>
<feature type="transmembrane region" description="Helical" evidence="1">
    <location>
        <begin position="35"/>
        <end position="53"/>
    </location>
</feature>
<dbReference type="AlphaFoldDB" id="A0A212IVV9"/>